<organism evidence="9 10">
    <name type="scientific">Nezara viridula</name>
    <name type="common">Southern green stink bug</name>
    <name type="synonym">Cimex viridulus</name>
    <dbReference type="NCBI Taxonomy" id="85310"/>
    <lineage>
        <taxon>Eukaryota</taxon>
        <taxon>Metazoa</taxon>
        <taxon>Ecdysozoa</taxon>
        <taxon>Arthropoda</taxon>
        <taxon>Hexapoda</taxon>
        <taxon>Insecta</taxon>
        <taxon>Pterygota</taxon>
        <taxon>Neoptera</taxon>
        <taxon>Paraneoptera</taxon>
        <taxon>Hemiptera</taxon>
        <taxon>Heteroptera</taxon>
        <taxon>Panheteroptera</taxon>
        <taxon>Pentatomomorpha</taxon>
        <taxon>Pentatomoidea</taxon>
        <taxon>Pentatomidae</taxon>
        <taxon>Pentatominae</taxon>
        <taxon>Nezara</taxon>
    </lineage>
</organism>
<dbReference type="OrthoDB" id="6618180at2759"/>
<evidence type="ECO:0000259" key="8">
    <source>
        <dbReference type="PROSITE" id="PS50893"/>
    </source>
</evidence>
<proteinExistence type="predicted"/>
<keyword evidence="3" id="KW-0547">Nucleotide-binding</keyword>
<dbReference type="GO" id="GO:0140359">
    <property type="term" value="F:ABC-type transporter activity"/>
    <property type="evidence" value="ECO:0007669"/>
    <property type="project" value="InterPro"/>
</dbReference>
<gene>
    <name evidence="9" type="ORF">NEZAVI_LOCUS12377</name>
</gene>
<feature type="transmembrane region" description="Helical" evidence="7">
    <location>
        <begin position="517"/>
        <end position="542"/>
    </location>
</feature>
<evidence type="ECO:0000256" key="2">
    <source>
        <dbReference type="ARBA" id="ARBA00022692"/>
    </source>
</evidence>
<keyword evidence="10" id="KW-1185">Reference proteome</keyword>
<feature type="transmembrane region" description="Helical" evidence="7">
    <location>
        <begin position="583"/>
        <end position="602"/>
    </location>
</feature>
<evidence type="ECO:0000256" key="6">
    <source>
        <dbReference type="ARBA" id="ARBA00023136"/>
    </source>
</evidence>
<dbReference type="Gene3D" id="3.40.50.300">
    <property type="entry name" value="P-loop containing nucleotide triphosphate hydrolases"/>
    <property type="match status" value="1"/>
</dbReference>
<dbReference type="AlphaFoldDB" id="A0A9P0HKT8"/>
<dbReference type="PROSITE" id="PS00211">
    <property type="entry name" value="ABC_TRANSPORTER_1"/>
    <property type="match status" value="1"/>
</dbReference>
<dbReference type="Proteomes" id="UP001152798">
    <property type="component" value="Chromosome 5"/>
</dbReference>
<feature type="transmembrane region" description="Helical" evidence="7">
    <location>
        <begin position="285"/>
        <end position="303"/>
    </location>
</feature>
<dbReference type="InterPro" id="IPR003593">
    <property type="entry name" value="AAA+_ATPase"/>
</dbReference>
<evidence type="ECO:0000313" key="9">
    <source>
        <dbReference type="EMBL" id="CAH1403848.1"/>
    </source>
</evidence>
<dbReference type="EMBL" id="OV725081">
    <property type="protein sequence ID" value="CAH1403848.1"/>
    <property type="molecule type" value="Genomic_DNA"/>
</dbReference>
<dbReference type="InterPro" id="IPR003439">
    <property type="entry name" value="ABC_transporter-like_ATP-bd"/>
</dbReference>
<dbReference type="InterPro" id="IPR013525">
    <property type="entry name" value="ABC2_TM"/>
</dbReference>
<dbReference type="GO" id="GO:0016020">
    <property type="term" value="C:membrane"/>
    <property type="evidence" value="ECO:0007669"/>
    <property type="project" value="UniProtKB-SubCell"/>
</dbReference>
<dbReference type="CDD" id="cd03230">
    <property type="entry name" value="ABC_DR_subfamily_A"/>
    <property type="match status" value="1"/>
</dbReference>
<feature type="transmembrane region" description="Helical" evidence="7">
    <location>
        <begin position="554"/>
        <end position="577"/>
    </location>
</feature>
<dbReference type="GO" id="GO:0016887">
    <property type="term" value="F:ATP hydrolysis activity"/>
    <property type="evidence" value="ECO:0007669"/>
    <property type="project" value="InterPro"/>
</dbReference>
<keyword evidence="6 7" id="KW-0472">Membrane</keyword>
<evidence type="ECO:0000256" key="4">
    <source>
        <dbReference type="ARBA" id="ARBA00022840"/>
    </source>
</evidence>
<dbReference type="Pfam" id="PF00005">
    <property type="entry name" value="ABC_tran"/>
    <property type="match status" value="1"/>
</dbReference>
<keyword evidence="2 7" id="KW-0812">Transmembrane</keyword>
<dbReference type="Pfam" id="PF12698">
    <property type="entry name" value="ABC2_membrane_3"/>
    <property type="match status" value="1"/>
</dbReference>
<dbReference type="PANTHER" id="PTHR43038">
    <property type="entry name" value="ATP-BINDING CASSETTE, SUB-FAMILY H, MEMBER 1"/>
    <property type="match status" value="1"/>
</dbReference>
<protein>
    <recommendedName>
        <fullName evidence="8">ABC transporter domain-containing protein</fullName>
    </recommendedName>
</protein>
<sequence>MSDEKLAVHVKDAYKRYTPTNVILDGLTMRVPEGAIYGLLGPSGCGKTTLLSSIVGQRLLDSGSIQVSVKHKVQVGFMPQEIALNTEFTISEVFHFYGRICMMADEKIVQRGDELIKFLELPPLSRIVGSCSGGQQRRISMAVTLLHNPKLLILDEPTVGVDPVLCNDIWEYFVKVVREEGKTIIITTHYIEEAKNSHMIGLMRGGILLAEEPPPILLQQYHCDTLEEVFLKLSVKQEKEEPLGGPKPYPKIQPNEPPIKNDGIFRKERFMAQLIKNINWTRRNWTITLFVICLPALLFSIIGQLTTKDGGDFPVGDEPLALVNLESDCKNETIYKLAKRCVDTRPLSCRYTDNLEQIFNMDKYDSYDDALNAVKKSRAFGVVVLPENFTRYMYIRLTDQSSATAKVLDGSTVNVSFDSTDFGKVVRSTRELSLRVLETIQDLAEDCGFPRKMADLPITVVEKLNLVEEVLQSMLPPYFSSVVFYTTMMYTSTAIIMERNSGLFERSQAAGLTIVEILITQIVMQFMVMIVQNILSFFMLYVIDQYTMRGSMALGFFLIILIQFCGMSYGFFLSVVISAEKNVAYAGIFTILSLFMLTGSLWPTEALHWLLKPFSRIIPITLTAEAYYNISLRGWNIAHYTVYMGIVYILLGTAFFIALTYLTVRFNYGSFT</sequence>
<evidence type="ECO:0000256" key="5">
    <source>
        <dbReference type="ARBA" id="ARBA00022989"/>
    </source>
</evidence>
<comment type="subcellular location">
    <subcellularLocation>
        <location evidence="1">Membrane</location>
        <topology evidence="1">Multi-pass membrane protein</topology>
    </subcellularLocation>
</comment>
<evidence type="ECO:0000256" key="7">
    <source>
        <dbReference type="SAM" id="Phobius"/>
    </source>
</evidence>
<keyword evidence="4" id="KW-0067">ATP-binding</keyword>
<dbReference type="InterPro" id="IPR027417">
    <property type="entry name" value="P-loop_NTPase"/>
</dbReference>
<dbReference type="PANTHER" id="PTHR43038:SF2">
    <property type="entry name" value="RH61964P"/>
    <property type="match status" value="1"/>
</dbReference>
<reference evidence="9" key="1">
    <citation type="submission" date="2022-01" db="EMBL/GenBank/DDBJ databases">
        <authorList>
            <person name="King R."/>
        </authorList>
    </citation>
    <scope>NUCLEOTIDE SEQUENCE</scope>
</reference>
<feature type="transmembrane region" description="Helical" evidence="7">
    <location>
        <begin position="478"/>
        <end position="497"/>
    </location>
</feature>
<evidence type="ECO:0000256" key="3">
    <source>
        <dbReference type="ARBA" id="ARBA00022741"/>
    </source>
</evidence>
<feature type="domain" description="ABC transporter" evidence="8">
    <location>
        <begin position="8"/>
        <end position="230"/>
    </location>
</feature>
<dbReference type="PROSITE" id="PS50893">
    <property type="entry name" value="ABC_TRANSPORTER_2"/>
    <property type="match status" value="1"/>
</dbReference>
<dbReference type="InterPro" id="IPR017871">
    <property type="entry name" value="ABC_transporter-like_CS"/>
</dbReference>
<keyword evidence="5 7" id="KW-1133">Transmembrane helix</keyword>
<accession>A0A9P0HKT8</accession>
<name>A0A9P0HKT8_NEZVI</name>
<dbReference type="GO" id="GO:0005524">
    <property type="term" value="F:ATP binding"/>
    <property type="evidence" value="ECO:0007669"/>
    <property type="project" value="UniProtKB-KW"/>
</dbReference>
<dbReference type="SMART" id="SM00382">
    <property type="entry name" value="AAA"/>
    <property type="match status" value="1"/>
</dbReference>
<evidence type="ECO:0000256" key="1">
    <source>
        <dbReference type="ARBA" id="ARBA00004141"/>
    </source>
</evidence>
<feature type="transmembrane region" description="Helical" evidence="7">
    <location>
        <begin position="642"/>
        <end position="664"/>
    </location>
</feature>
<dbReference type="SUPFAM" id="SSF52540">
    <property type="entry name" value="P-loop containing nucleoside triphosphate hydrolases"/>
    <property type="match status" value="1"/>
</dbReference>
<evidence type="ECO:0000313" key="10">
    <source>
        <dbReference type="Proteomes" id="UP001152798"/>
    </source>
</evidence>